<organism evidence="4 5">
    <name type="scientific">Cyclocybe aegerita</name>
    <name type="common">Black poplar mushroom</name>
    <name type="synonym">Agrocybe aegerita</name>
    <dbReference type="NCBI Taxonomy" id="1973307"/>
    <lineage>
        <taxon>Eukaryota</taxon>
        <taxon>Fungi</taxon>
        <taxon>Dikarya</taxon>
        <taxon>Basidiomycota</taxon>
        <taxon>Agaricomycotina</taxon>
        <taxon>Agaricomycetes</taxon>
        <taxon>Agaricomycetidae</taxon>
        <taxon>Agaricales</taxon>
        <taxon>Agaricineae</taxon>
        <taxon>Bolbitiaceae</taxon>
        <taxon>Cyclocybe</taxon>
    </lineage>
</organism>
<dbReference type="AlphaFoldDB" id="A0A8S0XFW5"/>
<dbReference type="GO" id="GO:0004197">
    <property type="term" value="F:cysteine-type endopeptidase activity"/>
    <property type="evidence" value="ECO:0007669"/>
    <property type="project" value="InterPro"/>
</dbReference>
<evidence type="ECO:0000259" key="3">
    <source>
        <dbReference type="Pfam" id="PF00656"/>
    </source>
</evidence>
<dbReference type="Gene3D" id="3.40.50.12660">
    <property type="match status" value="1"/>
</dbReference>
<gene>
    <name evidence="4" type="ORF">AAE3_LOCUS3500</name>
</gene>
<proteinExistence type="inferred from homology"/>
<dbReference type="GO" id="GO:0006508">
    <property type="term" value="P:proteolysis"/>
    <property type="evidence" value="ECO:0007669"/>
    <property type="project" value="InterPro"/>
</dbReference>
<dbReference type="InterPro" id="IPR011600">
    <property type="entry name" value="Pept_C14_caspase"/>
</dbReference>
<dbReference type="GO" id="GO:0005737">
    <property type="term" value="C:cytoplasm"/>
    <property type="evidence" value="ECO:0007669"/>
    <property type="project" value="TreeGrafter"/>
</dbReference>
<accession>A0A8S0XFW5</accession>
<dbReference type="Proteomes" id="UP000467700">
    <property type="component" value="Unassembled WGS sequence"/>
</dbReference>
<keyword evidence="5" id="KW-1185">Reference proteome</keyword>
<evidence type="ECO:0000256" key="2">
    <source>
        <dbReference type="SAM" id="MobiDB-lite"/>
    </source>
</evidence>
<dbReference type="EMBL" id="CACVBS010000032">
    <property type="protein sequence ID" value="CAA7261259.1"/>
    <property type="molecule type" value="Genomic_DNA"/>
</dbReference>
<evidence type="ECO:0000313" key="4">
    <source>
        <dbReference type="EMBL" id="CAA7261259.1"/>
    </source>
</evidence>
<comment type="caution">
    <text evidence="4">The sequence shown here is derived from an EMBL/GenBank/DDBJ whole genome shotgun (WGS) entry which is preliminary data.</text>
</comment>
<dbReference type="PANTHER" id="PTHR48104">
    <property type="entry name" value="METACASPASE-4"/>
    <property type="match status" value="1"/>
</dbReference>
<evidence type="ECO:0000313" key="5">
    <source>
        <dbReference type="Proteomes" id="UP000467700"/>
    </source>
</evidence>
<dbReference type="InterPro" id="IPR050452">
    <property type="entry name" value="Metacaspase"/>
</dbReference>
<comment type="similarity">
    <text evidence="1">Belongs to the peptidase C14B family.</text>
</comment>
<name>A0A8S0XFW5_CYCAE</name>
<dbReference type="Pfam" id="PF00656">
    <property type="entry name" value="Peptidase_C14"/>
    <property type="match status" value="1"/>
</dbReference>
<reference evidence="4 5" key="1">
    <citation type="submission" date="2020-01" db="EMBL/GenBank/DDBJ databases">
        <authorList>
            <person name="Gupta K D."/>
        </authorList>
    </citation>
    <scope>NUCLEOTIDE SEQUENCE [LARGE SCALE GENOMIC DNA]</scope>
</reference>
<dbReference type="PANTHER" id="PTHR48104:SF30">
    <property type="entry name" value="METACASPASE-1"/>
    <property type="match status" value="1"/>
</dbReference>
<evidence type="ECO:0000256" key="1">
    <source>
        <dbReference type="ARBA" id="ARBA00009005"/>
    </source>
</evidence>
<feature type="domain" description="Peptidase C14 caspase" evidence="3">
    <location>
        <begin position="31"/>
        <end position="333"/>
    </location>
</feature>
<sequence length="405" mass="45705">MLTCARMMESEADGRLLTVSPPPSLTPSGKRKALLIGIRGPLAVSQDVGSSEPPFRLKGPHEEARAMGNLLHLRYSYALDDITYLLDEEGYEQPTKENILEHICLLVQDAQPGDRFFFYYSGHSDQQETNDPSEEDGMGEFIITCDPQEEHILDNVLHTALVEPLPPGARLTAIFDSCHSGTLLDLPHYRCNAVHFPSVNKGRRGTLARWRAQERRNALFFDDSDLSDDSSMALSRRRTTALSRPSLAIRTDAMWSGHHECDSPVPQNRYCDGYTCMAWEENLGPVPTVISFSSSADNQETWEDETGRSMTGILVKMLQKDPHPSLHGILSTVSLLDFSLGLHEIYIQRHRDAVEYREELRRFNDSRIRKNKPPFVPGFLPEMSNFQTPQLSSLRPIAPDAKWDP</sequence>
<protein>
    <recommendedName>
        <fullName evidence="3">Peptidase C14 caspase domain-containing protein</fullName>
    </recommendedName>
</protein>
<dbReference type="OrthoDB" id="3223806at2759"/>
<feature type="region of interest" description="Disordered" evidence="2">
    <location>
        <begin position="9"/>
        <end position="28"/>
    </location>
</feature>